<keyword evidence="1" id="KW-0472">Membrane</keyword>
<feature type="transmembrane region" description="Helical" evidence="1">
    <location>
        <begin position="82"/>
        <end position="100"/>
    </location>
</feature>
<dbReference type="AlphaFoldDB" id="A0ABC9E0K4"/>
<evidence type="ECO:0000256" key="1">
    <source>
        <dbReference type="SAM" id="Phobius"/>
    </source>
</evidence>
<evidence type="ECO:0000313" key="2">
    <source>
        <dbReference type="EMBL" id="CAL5049320.1"/>
    </source>
</evidence>
<gene>
    <name evidence="2" type="ORF">URODEC1_LOCUS90937</name>
</gene>
<keyword evidence="3" id="KW-1185">Reference proteome</keyword>
<keyword evidence="1" id="KW-0812">Transmembrane</keyword>
<organism evidence="2 3">
    <name type="scientific">Urochloa decumbens</name>
    <dbReference type="NCBI Taxonomy" id="240449"/>
    <lineage>
        <taxon>Eukaryota</taxon>
        <taxon>Viridiplantae</taxon>
        <taxon>Streptophyta</taxon>
        <taxon>Embryophyta</taxon>
        <taxon>Tracheophyta</taxon>
        <taxon>Spermatophyta</taxon>
        <taxon>Magnoliopsida</taxon>
        <taxon>Liliopsida</taxon>
        <taxon>Poales</taxon>
        <taxon>Poaceae</taxon>
        <taxon>PACMAD clade</taxon>
        <taxon>Panicoideae</taxon>
        <taxon>Panicodae</taxon>
        <taxon>Paniceae</taxon>
        <taxon>Melinidinae</taxon>
        <taxon>Urochloa</taxon>
    </lineage>
</organism>
<feature type="transmembrane region" description="Helical" evidence="1">
    <location>
        <begin position="59"/>
        <end position="76"/>
    </location>
</feature>
<protein>
    <submittedName>
        <fullName evidence="2">Uncharacterized protein</fullName>
    </submittedName>
</protein>
<dbReference type="EMBL" id="OZ075145">
    <property type="protein sequence ID" value="CAL5049320.1"/>
    <property type="molecule type" value="Genomic_DNA"/>
</dbReference>
<evidence type="ECO:0000313" key="3">
    <source>
        <dbReference type="Proteomes" id="UP001497457"/>
    </source>
</evidence>
<sequence length="117" mass="12162">MANQGGVMLLPNHPAVQPQHIAPAVARDRLHLLDAARALMLFGAAATMWTVGNPDAEQVLLGLVTWLLGVCLLSFVPVAGRFPQAAALAGAAIASANAIFRHIMFTPSVADPASSQD</sequence>
<name>A0ABC9E0K4_9POAL</name>
<dbReference type="Proteomes" id="UP001497457">
    <property type="component" value="Chromosome 35b"/>
</dbReference>
<accession>A0ABC9E0K4</accession>
<keyword evidence="1" id="KW-1133">Transmembrane helix</keyword>
<proteinExistence type="predicted"/>
<reference evidence="2" key="1">
    <citation type="submission" date="2024-10" db="EMBL/GenBank/DDBJ databases">
        <authorList>
            <person name="Ryan C."/>
        </authorList>
    </citation>
    <scope>NUCLEOTIDE SEQUENCE [LARGE SCALE GENOMIC DNA]</scope>
</reference>